<dbReference type="AlphaFoldDB" id="A0AAD3CIC6"/>
<evidence type="ECO:0000256" key="1">
    <source>
        <dbReference type="SAM" id="MobiDB-lite"/>
    </source>
</evidence>
<evidence type="ECO:0000313" key="3">
    <source>
        <dbReference type="Proteomes" id="UP001054902"/>
    </source>
</evidence>
<protein>
    <submittedName>
        <fullName evidence="2">Uncharacterized protein</fullName>
    </submittedName>
</protein>
<feature type="compositionally biased region" description="Polar residues" evidence="1">
    <location>
        <begin position="39"/>
        <end position="49"/>
    </location>
</feature>
<organism evidence="2 3">
    <name type="scientific">Chaetoceros tenuissimus</name>
    <dbReference type="NCBI Taxonomy" id="426638"/>
    <lineage>
        <taxon>Eukaryota</taxon>
        <taxon>Sar</taxon>
        <taxon>Stramenopiles</taxon>
        <taxon>Ochrophyta</taxon>
        <taxon>Bacillariophyta</taxon>
        <taxon>Coscinodiscophyceae</taxon>
        <taxon>Chaetocerotophycidae</taxon>
        <taxon>Chaetocerotales</taxon>
        <taxon>Chaetocerotaceae</taxon>
        <taxon>Chaetoceros</taxon>
    </lineage>
</organism>
<feature type="compositionally biased region" description="Basic and acidic residues" evidence="1">
    <location>
        <begin position="17"/>
        <end position="38"/>
    </location>
</feature>
<dbReference type="Proteomes" id="UP001054902">
    <property type="component" value="Unassembled WGS sequence"/>
</dbReference>
<sequence length="154" mass="17865">MKQTRGQERNTVSNGDATRRVSLESHGVDGNRRSRNEQVNRQQETGSSDANDESNRSSTTNGSVPQHESVRSAAGNDARQQSNNVVPEFKIARKLLRRKHIMKERMERRKEMMRMEQEMRRLRQIQYGRVPQNDAVNDNIDNPTRFRRVGGLNF</sequence>
<proteinExistence type="predicted"/>
<name>A0AAD3CIC6_9STRA</name>
<dbReference type="EMBL" id="BLLK01000022">
    <property type="protein sequence ID" value="GFH46406.1"/>
    <property type="molecule type" value="Genomic_DNA"/>
</dbReference>
<evidence type="ECO:0000313" key="2">
    <source>
        <dbReference type="EMBL" id="GFH46406.1"/>
    </source>
</evidence>
<feature type="region of interest" description="Disordered" evidence="1">
    <location>
        <begin position="1"/>
        <end position="87"/>
    </location>
</feature>
<accession>A0AAD3CIC6</accession>
<gene>
    <name evidence="2" type="ORF">CTEN210_02880</name>
</gene>
<feature type="compositionally biased region" description="Polar residues" evidence="1">
    <location>
        <begin position="56"/>
        <end position="66"/>
    </location>
</feature>
<comment type="caution">
    <text evidence="2">The sequence shown here is derived from an EMBL/GenBank/DDBJ whole genome shotgun (WGS) entry which is preliminary data.</text>
</comment>
<keyword evidence="3" id="KW-1185">Reference proteome</keyword>
<reference evidence="2 3" key="1">
    <citation type="journal article" date="2021" name="Sci. Rep.">
        <title>The genome of the diatom Chaetoceros tenuissimus carries an ancient integrated fragment of an extant virus.</title>
        <authorList>
            <person name="Hongo Y."/>
            <person name="Kimura K."/>
            <person name="Takaki Y."/>
            <person name="Yoshida Y."/>
            <person name="Baba S."/>
            <person name="Kobayashi G."/>
            <person name="Nagasaki K."/>
            <person name="Hano T."/>
            <person name="Tomaru Y."/>
        </authorList>
    </citation>
    <scope>NUCLEOTIDE SEQUENCE [LARGE SCALE GENOMIC DNA]</scope>
    <source>
        <strain evidence="2 3">NIES-3715</strain>
    </source>
</reference>